<evidence type="ECO:0000313" key="3">
    <source>
        <dbReference type="EMBL" id="MDR7348013.1"/>
    </source>
</evidence>
<comment type="caution">
    <text evidence="3">The sequence shown here is derived from an EMBL/GenBank/DDBJ whole genome shotgun (WGS) entry which is preliminary data.</text>
</comment>
<dbReference type="SMART" id="SM00014">
    <property type="entry name" value="acidPPc"/>
    <property type="match status" value="1"/>
</dbReference>
<feature type="transmembrane region" description="Helical" evidence="1">
    <location>
        <begin position="149"/>
        <end position="167"/>
    </location>
</feature>
<keyword evidence="3" id="KW-0378">Hydrolase</keyword>
<dbReference type="EMBL" id="JAVDYJ010000001">
    <property type="protein sequence ID" value="MDR7348013.1"/>
    <property type="molecule type" value="Genomic_DNA"/>
</dbReference>
<protein>
    <submittedName>
        <fullName evidence="3">Undecaprenyl-diphosphatase</fullName>
        <ecNumber evidence="3">3.6.1.27</ecNumber>
    </submittedName>
</protein>
<keyword evidence="1" id="KW-1133">Transmembrane helix</keyword>
<keyword evidence="1" id="KW-0472">Membrane</keyword>
<feature type="transmembrane region" description="Helical" evidence="1">
    <location>
        <begin position="43"/>
        <end position="66"/>
    </location>
</feature>
<dbReference type="InterPro" id="IPR000326">
    <property type="entry name" value="PAP2/HPO"/>
</dbReference>
<dbReference type="Pfam" id="PF01569">
    <property type="entry name" value="PAP2"/>
    <property type="match status" value="1"/>
</dbReference>
<feature type="transmembrane region" description="Helical" evidence="1">
    <location>
        <begin position="123"/>
        <end position="142"/>
    </location>
</feature>
<evidence type="ECO:0000256" key="1">
    <source>
        <dbReference type="SAM" id="Phobius"/>
    </source>
</evidence>
<name>A0ABU2B341_9MICC</name>
<feature type="transmembrane region" description="Helical" evidence="1">
    <location>
        <begin position="78"/>
        <end position="98"/>
    </location>
</feature>
<dbReference type="GO" id="GO:0050380">
    <property type="term" value="F:undecaprenyl-diphosphatase activity"/>
    <property type="evidence" value="ECO:0007669"/>
    <property type="project" value="UniProtKB-EC"/>
</dbReference>
<gene>
    <name evidence="3" type="ORF">J2S62_002270</name>
</gene>
<dbReference type="RefSeq" id="WP_310174788.1">
    <property type="nucleotide sequence ID" value="NZ_BAABHE010000002.1"/>
</dbReference>
<reference evidence="3 4" key="1">
    <citation type="submission" date="2023-07" db="EMBL/GenBank/DDBJ databases">
        <title>Sequencing the genomes of 1000 actinobacteria strains.</title>
        <authorList>
            <person name="Klenk H.-P."/>
        </authorList>
    </citation>
    <scope>NUCLEOTIDE SEQUENCE [LARGE SCALE GENOMIC DNA]</scope>
    <source>
        <strain evidence="3 4">DSM 22966</strain>
    </source>
</reference>
<dbReference type="Gene3D" id="1.20.144.10">
    <property type="entry name" value="Phosphatidic acid phosphatase type 2/haloperoxidase"/>
    <property type="match status" value="1"/>
</dbReference>
<feature type="transmembrane region" description="Helical" evidence="1">
    <location>
        <begin position="12"/>
        <end position="31"/>
    </location>
</feature>
<dbReference type="InterPro" id="IPR036938">
    <property type="entry name" value="PAP2/HPO_sf"/>
</dbReference>
<evidence type="ECO:0000259" key="2">
    <source>
        <dbReference type="SMART" id="SM00014"/>
    </source>
</evidence>
<accession>A0ABU2B341</accession>
<proteinExistence type="predicted"/>
<sequence length="213" mass="22843">MGQTRQIVGPVLLWLLVAATIGALTTVPSWSAELSATMAVDPWITIGQVISPIVMIVLGLLYVIMLIRTWVQRENLPFIRLVFGAGTALAITIVSFVLQNTYGKPRPCHLTELGGWCPANESFAYPSSFAVIAFAVAVGLAFAVPWTSYLVFPLAVLEGVASILAGHQFPHDVLVGAVLGGLGAIGLLYMFIKVQARMAENLAEARQRKAPID</sequence>
<dbReference type="Proteomes" id="UP001183794">
    <property type="component" value="Unassembled WGS sequence"/>
</dbReference>
<evidence type="ECO:0000313" key="4">
    <source>
        <dbReference type="Proteomes" id="UP001183794"/>
    </source>
</evidence>
<dbReference type="EC" id="3.6.1.27" evidence="3"/>
<dbReference type="SUPFAM" id="SSF48317">
    <property type="entry name" value="Acid phosphatase/Vanadium-dependent haloperoxidase"/>
    <property type="match status" value="1"/>
</dbReference>
<keyword evidence="1" id="KW-0812">Transmembrane</keyword>
<feature type="domain" description="Phosphatidic acid phosphatase type 2/haloperoxidase" evidence="2">
    <location>
        <begin position="78"/>
        <end position="188"/>
    </location>
</feature>
<feature type="transmembrane region" description="Helical" evidence="1">
    <location>
        <begin position="173"/>
        <end position="192"/>
    </location>
</feature>
<keyword evidence="4" id="KW-1185">Reference proteome</keyword>
<dbReference type="CDD" id="cd01610">
    <property type="entry name" value="PAP2_like"/>
    <property type="match status" value="1"/>
</dbReference>
<organism evidence="3 4">
    <name type="scientific">Enteractinococcus fodinae</name>
    <dbReference type="NCBI Taxonomy" id="684663"/>
    <lineage>
        <taxon>Bacteria</taxon>
        <taxon>Bacillati</taxon>
        <taxon>Actinomycetota</taxon>
        <taxon>Actinomycetes</taxon>
        <taxon>Micrococcales</taxon>
        <taxon>Micrococcaceae</taxon>
    </lineage>
</organism>